<name>A0A8H6VV27_9AGAR</name>
<dbReference type="AlphaFoldDB" id="A0A8H6VV27"/>
<gene>
    <name evidence="2" type="ORF">MIND_01261600</name>
</gene>
<evidence type="ECO:0000313" key="2">
    <source>
        <dbReference type="EMBL" id="KAF7291183.1"/>
    </source>
</evidence>
<protein>
    <submittedName>
        <fullName evidence="2">BTB domain-containing protein</fullName>
    </submittedName>
</protein>
<dbReference type="PROSITE" id="PS50097">
    <property type="entry name" value="BTB"/>
    <property type="match status" value="1"/>
</dbReference>
<dbReference type="InterPro" id="IPR000210">
    <property type="entry name" value="BTB/POZ_dom"/>
</dbReference>
<organism evidence="2 3">
    <name type="scientific">Mycena indigotica</name>
    <dbReference type="NCBI Taxonomy" id="2126181"/>
    <lineage>
        <taxon>Eukaryota</taxon>
        <taxon>Fungi</taxon>
        <taxon>Dikarya</taxon>
        <taxon>Basidiomycota</taxon>
        <taxon>Agaricomycotina</taxon>
        <taxon>Agaricomycetes</taxon>
        <taxon>Agaricomycetidae</taxon>
        <taxon>Agaricales</taxon>
        <taxon>Marasmiineae</taxon>
        <taxon>Mycenaceae</taxon>
        <taxon>Mycena</taxon>
    </lineage>
</organism>
<dbReference type="Gene3D" id="3.30.710.10">
    <property type="entry name" value="Potassium Channel Kv1.1, Chain A"/>
    <property type="match status" value="1"/>
</dbReference>
<dbReference type="Proteomes" id="UP000636479">
    <property type="component" value="Unassembled WGS sequence"/>
</dbReference>
<sequence length="415" mass="45314">MSSPATAPAPFSSLDAQPDVGPADFVLRSSDPVDFFVHKQTLAAASDFFSDLLTSPHTSAAADSPTRDGLPVLQLTEPKGVLLRVLKLAYRPTLPKPTITLKNIDTLIPVQQALDKYQFTALDSHFSSSAPRDMLELMRVGAANPLPPLRMFVVALLCGYVSAAQTALRVVARSGDVGNTEEFPEMGMLTWPQGREIERLVRGFGLALKEVVKVQTGYRPKEVDPIGLIPGHFRWVPTSAAPNPAPAQNLNPNPGMIQPFMPQAPNQPVVFVWWQPEGHAATCLSSHTSFQKRNLVTIGADTPLACSIFPRPATWFEEHVKALAAKGALLGWMGRHAVDERPTAPLAALGDDVEKVVRRCRLCAQWAPSHLGMWAEAVAGEVDKVDAWLDSNVARMVLFYHVFNSTNHDEILKDQ</sequence>
<feature type="domain" description="BTB" evidence="1">
    <location>
        <begin position="23"/>
        <end position="98"/>
    </location>
</feature>
<evidence type="ECO:0000259" key="1">
    <source>
        <dbReference type="PROSITE" id="PS50097"/>
    </source>
</evidence>
<dbReference type="RefSeq" id="XP_037214305.1">
    <property type="nucleotide sequence ID" value="XM_037369099.1"/>
</dbReference>
<keyword evidence="3" id="KW-1185">Reference proteome</keyword>
<evidence type="ECO:0000313" key="3">
    <source>
        <dbReference type="Proteomes" id="UP000636479"/>
    </source>
</evidence>
<comment type="caution">
    <text evidence="2">The sequence shown here is derived from an EMBL/GenBank/DDBJ whole genome shotgun (WGS) entry which is preliminary data.</text>
</comment>
<dbReference type="EMBL" id="JACAZF010000013">
    <property type="protein sequence ID" value="KAF7291183.1"/>
    <property type="molecule type" value="Genomic_DNA"/>
</dbReference>
<reference evidence="2" key="1">
    <citation type="submission" date="2020-05" db="EMBL/GenBank/DDBJ databases">
        <title>Mycena genomes resolve the evolution of fungal bioluminescence.</title>
        <authorList>
            <person name="Tsai I.J."/>
        </authorList>
    </citation>
    <scope>NUCLEOTIDE SEQUENCE</scope>
    <source>
        <strain evidence="2">171206Taipei</strain>
    </source>
</reference>
<accession>A0A8H6VV27</accession>
<dbReference type="InterPro" id="IPR011333">
    <property type="entry name" value="SKP1/BTB/POZ_sf"/>
</dbReference>
<dbReference type="OrthoDB" id="2665493at2759"/>
<dbReference type="GeneID" id="59351615"/>
<dbReference type="Pfam" id="PF00651">
    <property type="entry name" value="BTB"/>
    <property type="match status" value="1"/>
</dbReference>
<proteinExistence type="predicted"/>